<organism evidence="1 2">
    <name type="scientific">Nonomuraea maheshkhaliensis</name>
    <dbReference type="NCBI Taxonomy" id="419590"/>
    <lineage>
        <taxon>Bacteria</taxon>
        <taxon>Bacillati</taxon>
        <taxon>Actinomycetota</taxon>
        <taxon>Actinomycetes</taxon>
        <taxon>Streptosporangiales</taxon>
        <taxon>Streptosporangiaceae</taxon>
        <taxon>Nonomuraea</taxon>
    </lineage>
</organism>
<evidence type="ECO:0000313" key="1">
    <source>
        <dbReference type="EMBL" id="GAA1639181.1"/>
    </source>
</evidence>
<dbReference type="RefSeq" id="WP_346106833.1">
    <property type="nucleotide sequence ID" value="NZ_BAAAMU010000026.1"/>
</dbReference>
<name>A0ABN2FBL1_9ACTN</name>
<protein>
    <submittedName>
        <fullName evidence="1">Uncharacterized protein</fullName>
    </submittedName>
</protein>
<reference evidence="1 2" key="1">
    <citation type="journal article" date="2019" name="Int. J. Syst. Evol. Microbiol.">
        <title>The Global Catalogue of Microorganisms (GCM) 10K type strain sequencing project: providing services to taxonomists for standard genome sequencing and annotation.</title>
        <authorList>
            <consortium name="The Broad Institute Genomics Platform"/>
            <consortium name="The Broad Institute Genome Sequencing Center for Infectious Disease"/>
            <person name="Wu L."/>
            <person name="Ma J."/>
        </authorList>
    </citation>
    <scope>NUCLEOTIDE SEQUENCE [LARGE SCALE GENOMIC DNA]</scope>
    <source>
        <strain evidence="1 2">JCM 13929</strain>
    </source>
</reference>
<comment type="caution">
    <text evidence="1">The sequence shown here is derived from an EMBL/GenBank/DDBJ whole genome shotgun (WGS) entry which is preliminary data.</text>
</comment>
<evidence type="ECO:0000313" key="2">
    <source>
        <dbReference type="Proteomes" id="UP001500064"/>
    </source>
</evidence>
<sequence length="42" mass="4680">MGEDALTTKTEIATEAALTTHEEQLLEEFGTLLSAEYNYMTL</sequence>
<proteinExistence type="predicted"/>
<dbReference type="EMBL" id="BAAAMU010000026">
    <property type="protein sequence ID" value="GAA1639181.1"/>
    <property type="molecule type" value="Genomic_DNA"/>
</dbReference>
<accession>A0ABN2FBL1</accession>
<dbReference type="Proteomes" id="UP001500064">
    <property type="component" value="Unassembled WGS sequence"/>
</dbReference>
<gene>
    <name evidence="1" type="ORF">GCM10009733_040480</name>
</gene>
<keyword evidence="2" id="KW-1185">Reference proteome</keyword>